<proteinExistence type="predicted"/>
<evidence type="ECO:0000313" key="3">
    <source>
        <dbReference type="Proteomes" id="UP000593565"/>
    </source>
</evidence>
<keyword evidence="1" id="KW-0812">Transmembrane</keyword>
<dbReference type="Proteomes" id="UP000593565">
    <property type="component" value="Unassembled WGS sequence"/>
</dbReference>
<dbReference type="Pfam" id="PF15121">
    <property type="entry name" value="TMEM71"/>
    <property type="match status" value="1"/>
</dbReference>
<protein>
    <recommendedName>
        <fullName evidence="4">Transmembrane protein 71</fullName>
    </recommendedName>
</protein>
<name>A0A7J6A3W2_AMEME</name>
<dbReference type="PANTHER" id="PTHR35255">
    <property type="entry name" value="TRANSMEMBRANE PROTEIN 71"/>
    <property type="match status" value="1"/>
</dbReference>
<comment type="caution">
    <text evidence="2">The sequence shown here is derived from an EMBL/GenBank/DDBJ whole genome shotgun (WGS) entry which is preliminary data.</text>
</comment>
<accession>A0A7J6A3W2</accession>
<reference evidence="2 3" key="1">
    <citation type="submission" date="2020-02" db="EMBL/GenBank/DDBJ databases">
        <title>A chromosome-scale genome assembly of the black bullhead catfish (Ameiurus melas).</title>
        <authorList>
            <person name="Wen M."/>
            <person name="Zham M."/>
            <person name="Cabau C."/>
            <person name="Klopp C."/>
            <person name="Donnadieu C."/>
            <person name="Roques C."/>
            <person name="Bouchez O."/>
            <person name="Lampietro C."/>
            <person name="Jouanno E."/>
            <person name="Herpin A."/>
            <person name="Louis A."/>
            <person name="Berthelot C."/>
            <person name="Parey E."/>
            <person name="Roest-Crollius H."/>
            <person name="Braasch I."/>
            <person name="Postlethwait J."/>
            <person name="Robinson-Rechavi M."/>
            <person name="Echchiki A."/>
            <person name="Begum T."/>
            <person name="Montfort J."/>
            <person name="Schartl M."/>
            <person name="Bobe J."/>
            <person name="Guiguen Y."/>
        </authorList>
    </citation>
    <scope>NUCLEOTIDE SEQUENCE [LARGE SCALE GENOMIC DNA]</scope>
    <source>
        <strain evidence="2">M_S1</strain>
        <tissue evidence="2">Blood</tissue>
    </source>
</reference>
<evidence type="ECO:0008006" key="4">
    <source>
        <dbReference type="Google" id="ProtNLM"/>
    </source>
</evidence>
<evidence type="ECO:0000256" key="1">
    <source>
        <dbReference type="SAM" id="Phobius"/>
    </source>
</evidence>
<sequence length="310" mass="34320">MLLTPPKCVAPPHRPDCTLALPLYFDSSAPRKSGCTSVGTMDIFFRGTTTSSPIKTRSTQGHQPSYSFDTSFLSDTSYECFSTNPETGLVHVCRRSPRLLANGYYVLTEDSVVTNDQGNLTLMPTQTNISYKENLARIFRRRRKGRRSFATLLNDVSQSLLTGSIFGRDSTLSSTELSSCLDVSSSTEQDTPVYFTYDPTEMVPLKDKETLLPEVESLSEDCSLYCLIDVTPHSKCYCTPTNPPSDAVFRKVFLVLFTLCLCANMFSRYVCGGIAIAVAFLYLISSVCGSKSGTARTIWTKTEDITSRNE</sequence>
<dbReference type="AlphaFoldDB" id="A0A7J6A3W2"/>
<keyword evidence="1" id="KW-1133">Transmembrane helix</keyword>
<dbReference type="InterPro" id="IPR027975">
    <property type="entry name" value="TMEM71"/>
</dbReference>
<dbReference type="EMBL" id="JAAGNN010000019">
    <property type="protein sequence ID" value="KAF4076649.1"/>
    <property type="molecule type" value="Genomic_DNA"/>
</dbReference>
<organism evidence="2 3">
    <name type="scientific">Ameiurus melas</name>
    <name type="common">Black bullhead</name>
    <name type="synonym">Silurus melas</name>
    <dbReference type="NCBI Taxonomy" id="219545"/>
    <lineage>
        <taxon>Eukaryota</taxon>
        <taxon>Metazoa</taxon>
        <taxon>Chordata</taxon>
        <taxon>Craniata</taxon>
        <taxon>Vertebrata</taxon>
        <taxon>Euteleostomi</taxon>
        <taxon>Actinopterygii</taxon>
        <taxon>Neopterygii</taxon>
        <taxon>Teleostei</taxon>
        <taxon>Ostariophysi</taxon>
        <taxon>Siluriformes</taxon>
        <taxon>Ictaluridae</taxon>
        <taxon>Ameiurus</taxon>
    </lineage>
</organism>
<gene>
    <name evidence="2" type="ORF">AMELA_G00217480</name>
</gene>
<evidence type="ECO:0000313" key="2">
    <source>
        <dbReference type="EMBL" id="KAF4076649.1"/>
    </source>
</evidence>
<keyword evidence="3" id="KW-1185">Reference proteome</keyword>
<feature type="transmembrane region" description="Helical" evidence="1">
    <location>
        <begin position="252"/>
        <end position="284"/>
    </location>
</feature>
<keyword evidence="1" id="KW-0472">Membrane</keyword>
<dbReference type="PANTHER" id="PTHR35255:SF1">
    <property type="entry name" value="TRANSMEMBRANE PROTEIN 71"/>
    <property type="match status" value="1"/>
</dbReference>